<dbReference type="PANTHER" id="PTHR42709">
    <property type="entry name" value="ALKALINE PHOSPHATASE LIKE PROTEIN"/>
    <property type="match status" value="1"/>
</dbReference>
<keyword evidence="1" id="KW-0812">Transmembrane</keyword>
<dbReference type="RefSeq" id="WP_379723109.1">
    <property type="nucleotide sequence ID" value="NZ_JBHRYJ010000001.1"/>
</dbReference>
<evidence type="ECO:0000313" key="4">
    <source>
        <dbReference type="Proteomes" id="UP001595711"/>
    </source>
</evidence>
<feature type="domain" description="VTT" evidence="2">
    <location>
        <begin position="24"/>
        <end position="144"/>
    </location>
</feature>
<sequence length="190" mass="21007">MHHLAQLIDEFGYLAVVVGTFLEGETILVLAGFAAHQGYLNLGWTILAAFIGSAAGDQLWFLLARYHGRRWLDRRPGLAARLAPASRWLERNPTLFILGFRFVYGIRNVAPVAIGLSDIPARRFVLLNLLAAAVWACLFAVIGYVFGEAVEAVLGRLKAVEQHLFAAGVLCVLFYFAARWLAGVIRRRIG</sequence>
<reference evidence="4" key="1">
    <citation type="journal article" date="2019" name="Int. J. Syst. Evol. Microbiol.">
        <title>The Global Catalogue of Microorganisms (GCM) 10K type strain sequencing project: providing services to taxonomists for standard genome sequencing and annotation.</title>
        <authorList>
            <consortium name="The Broad Institute Genomics Platform"/>
            <consortium name="The Broad Institute Genome Sequencing Center for Infectious Disease"/>
            <person name="Wu L."/>
            <person name="Ma J."/>
        </authorList>
    </citation>
    <scope>NUCLEOTIDE SEQUENCE [LARGE SCALE GENOMIC DNA]</scope>
    <source>
        <strain evidence="4">KCTC 42182</strain>
    </source>
</reference>
<evidence type="ECO:0000313" key="3">
    <source>
        <dbReference type="EMBL" id="MFC3675129.1"/>
    </source>
</evidence>
<proteinExistence type="predicted"/>
<keyword evidence="1" id="KW-1133">Transmembrane helix</keyword>
<keyword evidence="4" id="KW-1185">Reference proteome</keyword>
<comment type="caution">
    <text evidence="3">The sequence shown here is derived from an EMBL/GenBank/DDBJ whole genome shotgun (WGS) entry which is preliminary data.</text>
</comment>
<feature type="transmembrane region" description="Helical" evidence="1">
    <location>
        <begin position="12"/>
        <end position="36"/>
    </location>
</feature>
<evidence type="ECO:0000256" key="1">
    <source>
        <dbReference type="SAM" id="Phobius"/>
    </source>
</evidence>
<keyword evidence="1" id="KW-0472">Membrane</keyword>
<feature type="transmembrane region" description="Helical" evidence="1">
    <location>
        <begin position="124"/>
        <end position="144"/>
    </location>
</feature>
<protein>
    <submittedName>
        <fullName evidence="3">DedA family protein</fullName>
    </submittedName>
</protein>
<feature type="transmembrane region" description="Helical" evidence="1">
    <location>
        <begin position="164"/>
        <end position="182"/>
    </location>
</feature>
<accession>A0ABV7VCB1</accession>
<dbReference type="PANTHER" id="PTHR42709:SF2">
    <property type="entry name" value="INNER MEMBRANE PROTEIN YOHD"/>
    <property type="match status" value="1"/>
</dbReference>
<dbReference type="EMBL" id="JBHRYJ010000001">
    <property type="protein sequence ID" value="MFC3675129.1"/>
    <property type="molecule type" value="Genomic_DNA"/>
</dbReference>
<organism evidence="3 4">
    <name type="scientific">Ferrovibrio xuzhouensis</name>
    <dbReference type="NCBI Taxonomy" id="1576914"/>
    <lineage>
        <taxon>Bacteria</taxon>
        <taxon>Pseudomonadati</taxon>
        <taxon>Pseudomonadota</taxon>
        <taxon>Alphaproteobacteria</taxon>
        <taxon>Rhodospirillales</taxon>
        <taxon>Rhodospirillaceae</taxon>
        <taxon>Ferrovibrio</taxon>
    </lineage>
</organism>
<gene>
    <name evidence="3" type="ORF">ACFOOQ_06225</name>
</gene>
<dbReference type="Pfam" id="PF09335">
    <property type="entry name" value="VTT_dom"/>
    <property type="match status" value="1"/>
</dbReference>
<name>A0ABV7VCB1_9PROT</name>
<evidence type="ECO:0000259" key="2">
    <source>
        <dbReference type="Pfam" id="PF09335"/>
    </source>
</evidence>
<feature type="transmembrane region" description="Helical" evidence="1">
    <location>
        <begin position="42"/>
        <end position="64"/>
    </location>
</feature>
<dbReference type="Proteomes" id="UP001595711">
    <property type="component" value="Unassembled WGS sequence"/>
</dbReference>
<dbReference type="InterPro" id="IPR051311">
    <property type="entry name" value="DedA_domain"/>
</dbReference>
<dbReference type="InterPro" id="IPR032816">
    <property type="entry name" value="VTT_dom"/>
</dbReference>